<keyword evidence="3" id="KW-1185">Reference proteome</keyword>
<protein>
    <submittedName>
        <fullName evidence="2">Uncharacterized protein</fullName>
    </submittedName>
</protein>
<dbReference type="Proteomes" id="UP000799536">
    <property type="component" value="Unassembled WGS sequence"/>
</dbReference>
<feature type="compositionally biased region" description="Acidic residues" evidence="1">
    <location>
        <begin position="396"/>
        <end position="415"/>
    </location>
</feature>
<evidence type="ECO:0000313" key="3">
    <source>
        <dbReference type="Proteomes" id="UP000799536"/>
    </source>
</evidence>
<evidence type="ECO:0000313" key="2">
    <source>
        <dbReference type="EMBL" id="KAF2200232.1"/>
    </source>
</evidence>
<dbReference type="EMBL" id="ML994032">
    <property type="protein sequence ID" value="KAF2200232.1"/>
    <property type="molecule type" value="Genomic_DNA"/>
</dbReference>
<organism evidence="2 3">
    <name type="scientific">Delitschia confertaspora ATCC 74209</name>
    <dbReference type="NCBI Taxonomy" id="1513339"/>
    <lineage>
        <taxon>Eukaryota</taxon>
        <taxon>Fungi</taxon>
        <taxon>Dikarya</taxon>
        <taxon>Ascomycota</taxon>
        <taxon>Pezizomycotina</taxon>
        <taxon>Dothideomycetes</taxon>
        <taxon>Pleosporomycetidae</taxon>
        <taxon>Pleosporales</taxon>
        <taxon>Delitschiaceae</taxon>
        <taxon>Delitschia</taxon>
    </lineage>
</organism>
<name>A0A9P4JNS8_9PLEO</name>
<comment type="caution">
    <text evidence="2">The sequence shown here is derived from an EMBL/GenBank/DDBJ whole genome shotgun (WGS) entry which is preliminary data.</text>
</comment>
<feature type="region of interest" description="Disordered" evidence="1">
    <location>
        <begin position="271"/>
        <end position="367"/>
    </location>
</feature>
<dbReference type="AlphaFoldDB" id="A0A9P4JNS8"/>
<feature type="region of interest" description="Disordered" evidence="1">
    <location>
        <begin position="381"/>
        <end position="500"/>
    </location>
</feature>
<evidence type="ECO:0000256" key="1">
    <source>
        <dbReference type="SAM" id="MobiDB-lite"/>
    </source>
</evidence>
<feature type="region of interest" description="Disordered" evidence="1">
    <location>
        <begin position="203"/>
        <end position="231"/>
    </location>
</feature>
<feature type="compositionally biased region" description="Acidic residues" evidence="1">
    <location>
        <begin position="423"/>
        <end position="433"/>
    </location>
</feature>
<sequence>MVEPITSDRLFGDYCDDIHDFSIIFKGLQERLKFDISKDQMTLYVSRAKLKVLQAQRSLGSAHPCYGLREELERVHHKGKYRMYHIYGGHDEPSSRQRLIFVGLDQMFRDDLMEPIAGVLNEPWTAVLIADDPLSLGLVEERVTALVPVIGYVGNYVDLAERATAKLRFHSYSGPLLNVVTIVHRWNQLPVALEMVQQQAKRRQREDRQAMGEESEGAQSVSELEDESDKQPYNAAEKLLTFKSSSIRTRPSANGIQRNPTRLRISELSLESESDRGGLPDSTHSASPQPEHEPALSTEDDNMESPLTNPFANLEPDDDVPSWTSVNRPPSRRPNRWGLPLFDYEDPELSSEPDQYGSLTSTAADPFDDSAAITEEVSCTLTMSPLQRRLQRISEADGEEEAEEEWDGVEDDDEDPSARTSIELDDDVWDMDDNQSKTGEEDPDSARSSPDDYSNALDENDNLSEAEDGNQNHLYGSLRLDGFSDEGREEDGRVRNTGLI</sequence>
<accession>A0A9P4JNS8</accession>
<reference evidence="2" key="1">
    <citation type="journal article" date="2020" name="Stud. Mycol.">
        <title>101 Dothideomycetes genomes: a test case for predicting lifestyles and emergence of pathogens.</title>
        <authorList>
            <person name="Haridas S."/>
            <person name="Albert R."/>
            <person name="Binder M."/>
            <person name="Bloem J."/>
            <person name="Labutti K."/>
            <person name="Salamov A."/>
            <person name="Andreopoulos B."/>
            <person name="Baker S."/>
            <person name="Barry K."/>
            <person name="Bills G."/>
            <person name="Bluhm B."/>
            <person name="Cannon C."/>
            <person name="Castanera R."/>
            <person name="Culley D."/>
            <person name="Daum C."/>
            <person name="Ezra D."/>
            <person name="Gonzalez J."/>
            <person name="Henrissat B."/>
            <person name="Kuo A."/>
            <person name="Liang C."/>
            <person name="Lipzen A."/>
            <person name="Lutzoni F."/>
            <person name="Magnuson J."/>
            <person name="Mondo S."/>
            <person name="Nolan M."/>
            <person name="Ohm R."/>
            <person name="Pangilinan J."/>
            <person name="Park H.-J."/>
            <person name="Ramirez L."/>
            <person name="Alfaro M."/>
            <person name="Sun H."/>
            <person name="Tritt A."/>
            <person name="Yoshinaga Y."/>
            <person name="Zwiers L.-H."/>
            <person name="Turgeon B."/>
            <person name="Goodwin S."/>
            <person name="Spatafora J."/>
            <person name="Crous P."/>
            <person name="Grigoriev I."/>
        </authorList>
    </citation>
    <scope>NUCLEOTIDE SEQUENCE</scope>
    <source>
        <strain evidence="2">ATCC 74209</strain>
    </source>
</reference>
<proteinExistence type="predicted"/>
<feature type="compositionally biased region" description="Acidic residues" evidence="1">
    <location>
        <begin position="458"/>
        <end position="468"/>
    </location>
</feature>
<gene>
    <name evidence="2" type="ORF">GQ43DRAFT_82021</name>
</gene>